<dbReference type="SUPFAM" id="SSF52540">
    <property type="entry name" value="P-loop containing nucleoside triphosphate hydrolases"/>
    <property type="match status" value="1"/>
</dbReference>
<dbReference type="InterPro" id="IPR003593">
    <property type="entry name" value="AAA+_ATPase"/>
</dbReference>
<evidence type="ECO:0000256" key="1">
    <source>
        <dbReference type="ARBA" id="ARBA00005417"/>
    </source>
</evidence>
<dbReference type="GO" id="GO:0016887">
    <property type="term" value="F:ATP hydrolysis activity"/>
    <property type="evidence" value="ECO:0007669"/>
    <property type="project" value="InterPro"/>
</dbReference>
<dbReference type="GO" id="GO:0005524">
    <property type="term" value="F:ATP binding"/>
    <property type="evidence" value="ECO:0007669"/>
    <property type="project" value="UniProtKB-KW"/>
</dbReference>
<keyword evidence="4" id="KW-0547">Nucleotide-binding</keyword>
<organism evidence="7 8">
    <name type="scientific">Candidatus Accumulibacter meliphilus</name>
    <dbReference type="NCBI Taxonomy" id="2211374"/>
    <lineage>
        <taxon>Bacteria</taxon>
        <taxon>Pseudomonadati</taxon>
        <taxon>Pseudomonadota</taxon>
        <taxon>Betaproteobacteria</taxon>
        <taxon>Candidatus Accumulibacter</taxon>
    </lineage>
</organism>
<reference evidence="7 8" key="1">
    <citation type="submission" date="2018-05" db="EMBL/GenBank/DDBJ databases">
        <title>Integrated omic analyses show evidence that a Ca. Accumulibacter phosphatis strain performs denitrification under micro-aerobic conditions.</title>
        <authorList>
            <person name="Camejo P.Y."/>
            <person name="Katherine M.D."/>
            <person name="Daniel N.R."/>
        </authorList>
    </citation>
    <scope>NUCLEOTIDE SEQUENCE [LARGE SCALE GENOMIC DNA]</scope>
    <source>
        <strain evidence="7">UW-LDO-IC</strain>
    </source>
</reference>
<proteinExistence type="inferred from homology"/>
<keyword evidence="2" id="KW-0813">Transport</keyword>
<dbReference type="Gene3D" id="3.40.50.300">
    <property type="entry name" value="P-loop containing nucleotide triphosphate hydrolases"/>
    <property type="match status" value="1"/>
</dbReference>
<evidence type="ECO:0000256" key="2">
    <source>
        <dbReference type="ARBA" id="ARBA00022448"/>
    </source>
</evidence>
<dbReference type="InterPro" id="IPR027417">
    <property type="entry name" value="P-loop_NTPase"/>
</dbReference>
<dbReference type="PANTHER" id="PTHR42734">
    <property type="entry name" value="METAL TRANSPORT SYSTEM ATP-BINDING PROTEIN TM_0124-RELATED"/>
    <property type="match status" value="1"/>
</dbReference>
<dbReference type="AlphaFoldDB" id="A0A369XKX4"/>
<feature type="domain" description="ABC transporter" evidence="6">
    <location>
        <begin position="16"/>
        <end position="243"/>
    </location>
</feature>
<evidence type="ECO:0000256" key="5">
    <source>
        <dbReference type="ARBA" id="ARBA00022840"/>
    </source>
</evidence>
<keyword evidence="5 7" id="KW-0067">ATP-binding</keyword>
<keyword evidence="3" id="KW-1003">Cell membrane</keyword>
<comment type="caution">
    <text evidence="7">The sequence shown here is derived from an EMBL/GenBank/DDBJ whole genome shotgun (WGS) entry which is preliminary data.</text>
</comment>
<name>A0A369XKX4_9PROT</name>
<sequence length="262" mass="28373">MPENTSNPSPKLPPILRFDNLTLGYDRHPAVHHLHGEIAAGSLLAIVGPNGAGKSTLLKGIAGELRPLQGRIHLQGVQRQQIAYLTQLTTLDSSFPMVVHDFVAMGLWREIGAFGGLDRARRQRIAAAIDLVGLNGLERRPIGALSGGQLQRAHFARVLLQDAPLLLLDEPYGAIDAASVRDLAALVRHWHGEGRTVIAVLHDLEHVRQEYPETLLLAREIVARGATATVLSDANLLRARRLAEGRSDDAHAPICHADQDAG</sequence>
<dbReference type="PANTHER" id="PTHR42734:SF5">
    <property type="entry name" value="IRON TRANSPORT SYSTEM ATP-BINDING PROTEIN HI_0361-RELATED"/>
    <property type="match status" value="1"/>
</dbReference>
<evidence type="ECO:0000259" key="6">
    <source>
        <dbReference type="PROSITE" id="PS50893"/>
    </source>
</evidence>
<dbReference type="Proteomes" id="UP000253831">
    <property type="component" value="Unassembled WGS sequence"/>
</dbReference>
<evidence type="ECO:0000256" key="4">
    <source>
        <dbReference type="ARBA" id="ARBA00022741"/>
    </source>
</evidence>
<evidence type="ECO:0000313" key="7">
    <source>
        <dbReference type="EMBL" id="RDE50783.1"/>
    </source>
</evidence>
<comment type="similarity">
    <text evidence="1">Belongs to the ABC transporter superfamily.</text>
</comment>
<dbReference type="SMART" id="SM00382">
    <property type="entry name" value="AAA"/>
    <property type="match status" value="1"/>
</dbReference>
<evidence type="ECO:0000256" key="3">
    <source>
        <dbReference type="ARBA" id="ARBA00022475"/>
    </source>
</evidence>
<protein>
    <submittedName>
        <fullName evidence="7">ATP-binding cassette domain-containing protein</fullName>
    </submittedName>
</protein>
<dbReference type="Pfam" id="PF00005">
    <property type="entry name" value="ABC_tran"/>
    <property type="match status" value="1"/>
</dbReference>
<dbReference type="InterPro" id="IPR050153">
    <property type="entry name" value="Metal_Ion_Import_ABC"/>
</dbReference>
<gene>
    <name evidence="7" type="ORF">DVS81_09110</name>
</gene>
<dbReference type="PROSITE" id="PS50893">
    <property type="entry name" value="ABC_TRANSPORTER_2"/>
    <property type="match status" value="1"/>
</dbReference>
<accession>A0A369XKX4</accession>
<evidence type="ECO:0000313" key="8">
    <source>
        <dbReference type="Proteomes" id="UP000253831"/>
    </source>
</evidence>
<dbReference type="EMBL" id="QPGA01000014">
    <property type="protein sequence ID" value="RDE50783.1"/>
    <property type="molecule type" value="Genomic_DNA"/>
</dbReference>
<dbReference type="InterPro" id="IPR003439">
    <property type="entry name" value="ABC_transporter-like_ATP-bd"/>
</dbReference>
<keyword evidence="3" id="KW-0472">Membrane</keyword>